<keyword evidence="4 9" id="KW-0812">Transmembrane</keyword>
<evidence type="ECO:0000256" key="3">
    <source>
        <dbReference type="ARBA" id="ARBA00022448"/>
    </source>
</evidence>
<keyword evidence="11" id="KW-1185">Reference proteome</keyword>
<dbReference type="PANTHER" id="PTHR11153:SF6">
    <property type="entry name" value="SIDEROFLEXIN-5"/>
    <property type="match status" value="1"/>
</dbReference>
<dbReference type="GO" id="GO:0047605">
    <property type="term" value="F:acetolactate decarboxylase activity"/>
    <property type="evidence" value="ECO:0007669"/>
    <property type="project" value="InterPro"/>
</dbReference>
<dbReference type="GO" id="GO:0005743">
    <property type="term" value="C:mitochondrial inner membrane"/>
    <property type="evidence" value="ECO:0007669"/>
    <property type="project" value="TreeGrafter"/>
</dbReference>
<evidence type="ECO:0000256" key="6">
    <source>
        <dbReference type="ARBA" id="ARBA00022989"/>
    </source>
</evidence>
<evidence type="ECO:0000313" key="11">
    <source>
        <dbReference type="Proteomes" id="UP000509510"/>
    </source>
</evidence>
<dbReference type="GO" id="GO:0006865">
    <property type="term" value="P:amino acid transport"/>
    <property type="evidence" value="ECO:0007669"/>
    <property type="project" value="UniProtKB-KW"/>
</dbReference>
<keyword evidence="6 9" id="KW-1133">Transmembrane helix</keyword>
<evidence type="ECO:0000256" key="5">
    <source>
        <dbReference type="ARBA" id="ARBA00022970"/>
    </source>
</evidence>
<protein>
    <submittedName>
        <fullName evidence="10">Uncharacterized protein</fullName>
    </submittedName>
</protein>
<dbReference type="GeneID" id="55996359"/>
<dbReference type="UniPathway" id="UPA00626">
    <property type="reaction ID" value="UER00678"/>
</dbReference>
<evidence type="ECO:0000256" key="2">
    <source>
        <dbReference type="ARBA" id="ARBA00005974"/>
    </source>
</evidence>
<feature type="transmembrane region" description="Helical" evidence="9">
    <location>
        <begin position="439"/>
        <end position="460"/>
    </location>
</feature>
<feature type="transmembrane region" description="Helical" evidence="9">
    <location>
        <begin position="409"/>
        <end position="427"/>
    </location>
</feature>
<gene>
    <name evidence="10" type="ORF">TRUGW13939_08874</name>
</gene>
<evidence type="ECO:0000256" key="7">
    <source>
        <dbReference type="ARBA" id="ARBA00023128"/>
    </source>
</evidence>
<dbReference type="RefSeq" id="XP_035347893.1">
    <property type="nucleotide sequence ID" value="XM_035492000.1"/>
</dbReference>
<dbReference type="GO" id="GO:0015075">
    <property type="term" value="F:monoatomic ion transmembrane transporter activity"/>
    <property type="evidence" value="ECO:0007669"/>
    <property type="project" value="InterPro"/>
</dbReference>
<dbReference type="CDD" id="cd17299">
    <property type="entry name" value="acetolactate_decarboxylase"/>
    <property type="match status" value="1"/>
</dbReference>
<dbReference type="Gene3D" id="3.30.1330.80">
    <property type="entry name" value="Hypothetical protein, similar to alpha- acetolactate decarboxylase, domain 2"/>
    <property type="match status" value="2"/>
</dbReference>
<organism evidence="10 11">
    <name type="scientific">Talaromyces rugulosus</name>
    <name type="common">Penicillium rugulosum</name>
    <dbReference type="NCBI Taxonomy" id="121627"/>
    <lineage>
        <taxon>Eukaryota</taxon>
        <taxon>Fungi</taxon>
        <taxon>Dikarya</taxon>
        <taxon>Ascomycota</taxon>
        <taxon>Pezizomycotina</taxon>
        <taxon>Eurotiomycetes</taxon>
        <taxon>Eurotiomycetidae</taxon>
        <taxon>Eurotiales</taxon>
        <taxon>Trichocomaceae</taxon>
        <taxon>Talaromyces</taxon>
        <taxon>Talaromyces sect. Islandici</taxon>
    </lineage>
</organism>
<dbReference type="SUPFAM" id="SSF117856">
    <property type="entry name" value="AF0104/ALDC/Ptd012-like"/>
    <property type="match status" value="1"/>
</dbReference>
<dbReference type="KEGG" id="trg:TRUGW13939_08874"/>
<dbReference type="InterPro" id="IPR004686">
    <property type="entry name" value="Mtc"/>
</dbReference>
<sequence length="597" mass="65055">MQLLSFRKTQKIIMPDKLYQYSTASALMAGVASRGIRLSELLSHGTHGLGTMASINGEVVIIDSITYHLQPTGTVRVVDAHEELPFAMITAFNDCVTKKQATFPNLPDKESLLQHLQSLHHGTPNRFVCFVIPRVRLDHLKARVVRGQQYPRQPLSELGDAQKVNTYQDVAGSIVGFWSPKYMDGVSVSGLHMHFLSEDKQFGGHILELKSTREIGVQAAVLNEFDLELADNEDFSEATLGTGGEALRKSRGRPVFVAGAMSSSLPGSRELPRSQYDLTTYLGRVREAAGISDPRMLFVSSSGLENAKKAITAYKNGHVNEMSPELWRAKQIVDSTLHPDTGQPVFLPFRMSSFVFSNLIVTAGMLTPGLKTTGTLLWQITNQSLNVAINASNANKSTPLTTSMMVKSYLMAVSASCSVALGLNAIVPRIKNISPNTKLILGRLVPFAAVSSATALNVFLMRGEEIRSGIDVYPVLSEEEKKKREITGEPIESLGKSKAAAKIAVGETAISRVLNATPIMVLPPLILVRLEKMDWLKARPRLVTPVNLGLILTTSVFALPLALGAFPSRQAISASSLEEEFWDKGGEGGKLEFNRGM</sequence>
<keyword evidence="8 9" id="KW-0472">Membrane</keyword>
<name>A0A7H8R5Q7_TALRU</name>
<feature type="transmembrane region" description="Helical" evidence="9">
    <location>
        <begin position="542"/>
        <end position="566"/>
    </location>
</feature>
<dbReference type="EMBL" id="CP055902">
    <property type="protein sequence ID" value="QKX61719.1"/>
    <property type="molecule type" value="Genomic_DNA"/>
</dbReference>
<keyword evidence="7" id="KW-0496">Mitochondrion</keyword>
<accession>A0A7H8R5Q7</accession>
<keyword evidence="3" id="KW-0813">Transport</keyword>
<dbReference type="Proteomes" id="UP000509510">
    <property type="component" value="Chromosome V"/>
</dbReference>
<dbReference type="InterPro" id="IPR005128">
    <property type="entry name" value="Acetolactate_a_deCO2ase"/>
</dbReference>
<comment type="subcellular location">
    <subcellularLocation>
        <location evidence="1">Mitochondrion membrane</location>
        <topology evidence="1">Multi-pass membrane protein</topology>
    </subcellularLocation>
</comment>
<proteinExistence type="inferred from homology"/>
<comment type="similarity">
    <text evidence="2">Belongs to the sideroflexin family.</text>
</comment>
<evidence type="ECO:0000256" key="4">
    <source>
        <dbReference type="ARBA" id="ARBA00022692"/>
    </source>
</evidence>
<dbReference type="AlphaFoldDB" id="A0A7H8R5Q7"/>
<keyword evidence="5" id="KW-0029">Amino-acid transport</keyword>
<dbReference type="Pfam" id="PF03820">
    <property type="entry name" value="SFXNs"/>
    <property type="match status" value="1"/>
</dbReference>
<evidence type="ECO:0000313" key="10">
    <source>
        <dbReference type="EMBL" id="QKX61719.1"/>
    </source>
</evidence>
<dbReference type="GO" id="GO:0045151">
    <property type="term" value="P:acetoin biosynthetic process"/>
    <property type="evidence" value="ECO:0007669"/>
    <property type="project" value="InterPro"/>
</dbReference>
<dbReference type="OrthoDB" id="6608471at2759"/>
<dbReference type="NCBIfam" id="TIGR00798">
    <property type="entry name" value="mtc"/>
    <property type="match status" value="1"/>
</dbReference>
<dbReference type="PANTHER" id="PTHR11153">
    <property type="entry name" value="SIDEROFLEXIN"/>
    <property type="match status" value="1"/>
</dbReference>
<evidence type="ECO:0000256" key="8">
    <source>
        <dbReference type="ARBA" id="ARBA00023136"/>
    </source>
</evidence>
<evidence type="ECO:0000256" key="1">
    <source>
        <dbReference type="ARBA" id="ARBA00004225"/>
    </source>
</evidence>
<evidence type="ECO:0000256" key="9">
    <source>
        <dbReference type="SAM" id="Phobius"/>
    </source>
</evidence>
<dbReference type="Pfam" id="PF03306">
    <property type="entry name" value="AAL_decarboxy"/>
    <property type="match status" value="1"/>
</dbReference>
<dbReference type="GO" id="GO:1990542">
    <property type="term" value="P:mitochondrial transmembrane transport"/>
    <property type="evidence" value="ECO:0007669"/>
    <property type="project" value="TreeGrafter"/>
</dbReference>
<reference evidence="11" key="1">
    <citation type="submission" date="2020-06" db="EMBL/GenBank/DDBJ databases">
        <title>A chromosome-scale genome assembly of Talaromyces rugulosus W13939.</title>
        <authorList>
            <person name="Wang B."/>
            <person name="Guo L."/>
            <person name="Ye K."/>
            <person name="Wang L."/>
        </authorList>
    </citation>
    <scope>NUCLEOTIDE SEQUENCE [LARGE SCALE GENOMIC DNA]</scope>
    <source>
        <strain evidence="11">W13939</strain>
    </source>
</reference>